<protein>
    <submittedName>
        <fullName evidence="2">Uncharacterized protein</fullName>
    </submittedName>
</protein>
<dbReference type="Pfam" id="PF01008">
    <property type="entry name" value="IF-2B"/>
    <property type="match status" value="1"/>
</dbReference>
<comment type="similarity">
    <text evidence="1">Belongs to the eIF-2B alpha/beta/delta subunits family.</text>
</comment>
<dbReference type="InterPro" id="IPR000649">
    <property type="entry name" value="IF-2B-related"/>
</dbReference>
<gene>
    <name evidence="2" type="ORF">KOI35_09660</name>
</gene>
<evidence type="ECO:0000313" key="3">
    <source>
        <dbReference type="Proteomes" id="UP001519654"/>
    </source>
</evidence>
<proteinExistence type="inferred from homology"/>
<evidence type="ECO:0000313" key="2">
    <source>
        <dbReference type="EMBL" id="MBU2663773.1"/>
    </source>
</evidence>
<sequence>MTELEDLTRAVADNTVPGGSLYGRTVARIIELTLEPLRDAEPDVARAELENVCAWAARTKPSMTSVRNVVDLALATAAGTDGSARSVVESVSETMRIFVTRSEKAVEALADGISEIVKPGARVLYHSNSGSLRSVMRRVVDTIPEVSINVTESRPYRESRGLIEGIAESGVPVTLFSDAAMAVAVSKSDIVLVGADAVLSDGTLVNKTGTLPLALACKFQGVPLYGVTELFKVFDGDPGEVAMELRPAGEMSAGWDLVDSGRVAVWNQFFEPTPPELVTAYLTETGLVAPESMLAAYRDSVRP</sequence>
<dbReference type="RefSeq" id="WP_215785751.1">
    <property type="nucleotide sequence ID" value="NZ_JAHKKG010000003.1"/>
</dbReference>
<dbReference type="InterPro" id="IPR042529">
    <property type="entry name" value="IF_2B-like_C"/>
</dbReference>
<evidence type="ECO:0000256" key="1">
    <source>
        <dbReference type="RuleBase" id="RU003814"/>
    </source>
</evidence>
<dbReference type="EMBL" id="JAHKKG010000003">
    <property type="protein sequence ID" value="MBU2663773.1"/>
    <property type="molecule type" value="Genomic_DNA"/>
</dbReference>
<dbReference type="SUPFAM" id="SSF100950">
    <property type="entry name" value="NagB/RpiA/CoA transferase-like"/>
    <property type="match status" value="1"/>
</dbReference>
<comment type="caution">
    <text evidence="2">The sequence shown here is derived from an EMBL/GenBank/DDBJ whole genome shotgun (WGS) entry which is preliminary data.</text>
</comment>
<dbReference type="InterPro" id="IPR027363">
    <property type="entry name" value="M1Pi_N"/>
</dbReference>
<dbReference type="Gene3D" id="3.40.50.10470">
    <property type="entry name" value="Translation initiation factor eif-2b, domain 2"/>
    <property type="match status" value="1"/>
</dbReference>
<organism evidence="2 3">
    <name type="scientific">Paractinoplanes bogorensis</name>
    <dbReference type="NCBI Taxonomy" id="1610840"/>
    <lineage>
        <taxon>Bacteria</taxon>
        <taxon>Bacillati</taxon>
        <taxon>Actinomycetota</taxon>
        <taxon>Actinomycetes</taxon>
        <taxon>Micromonosporales</taxon>
        <taxon>Micromonosporaceae</taxon>
        <taxon>Paractinoplanes</taxon>
    </lineage>
</organism>
<dbReference type="Gene3D" id="1.20.120.420">
    <property type="entry name" value="translation initiation factor eif-2b, domain 1"/>
    <property type="match status" value="1"/>
</dbReference>
<name>A0ABS5YK48_9ACTN</name>
<accession>A0ABS5YK48</accession>
<dbReference type="PANTHER" id="PTHR43475">
    <property type="entry name" value="METHYLTHIORIBOSE-1-PHOSPHATE ISOMERASE"/>
    <property type="match status" value="1"/>
</dbReference>
<dbReference type="Proteomes" id="UP001519654">
    <property type="component" value="Unassembled WGS sequence"/>
</dbReference>
<keyword evidence="3" id="KW-1185">Reference proteome</keyword>
<reference evidence="2 3" key="1">
    <citation type="submission" date="2021-06" db="EMBL/GenBank/DDBJ databases">
        <title>Actinoplanes lichenicola sp. nov., and Actinoplanes ovalisporus sp. nov., isolated from lichen in Thailand.</title>
        <authorList>
            <person name="Saeng-In P."/>
            <person name="Kanchanasin P."/>
            <person name="Yuki M."/>
            <person name="Kudo T."/>
            <person name="Ohkuma M."/>
            <person name="Phongsopitanun W."/>
            <person name="Tanasupawat S."/>
        </authorList>
    </citation>
    <scope>NUCLEOTIDE SEQUENCE [LARGE SCALE GENOMIC DNA]</scope>
    <source>
        <strain evidence="2 3">NBRC 110975</strain>
    </source>
</reference>
<dbReference type="PANTHER" id="PTHR43475:SF3">
    <property type="entry name" value="TRANSLATION INITIATION FACTOR EIF-2B SUBUNIT FAMILY PROTEIN (AFU_ORTHOLOGUE AFUA_2G14290)"/>
    <property type="match status" value="1"/>
</dbReference>
<dbReference type="InterPro" id="IPR037171">
    <property type="entry name" value="NagB/RpiA_transferase-like"/>
</dbReference>